<dbReference type="AlphaFoldDB" id="A0A176YK18"/>
<keyword evidence="2" id="KW-1185">Reference proteome</keyword>
<name>A0A176YK18_9BRAD</name>
<organism evidence="1 2">
    <name type="scientific">Bradyrhizobium centrolobii</name>
    <dbReference type="NCBI Taxonomy" id="1505087"/>
    <lineage>
        <taxon>Bacteria</taxon>
        <taxon>Pseudomonadati</taxon>
        <taxon>Pseudomonadota</taxon>
        <taxon>Alphaproteobacteria</taxon>
        <taxon>Hyphomicrobiales</taxon>
        <taxon>Nitrobacteraceae</taxon>
        <taxon>Bradyrhizobium</taxon>
    </lineage>
</organism>
<reference evidence="1 2" key="1">
    <citation type="submission" date="2016-03" db="EMBL/GenBank/DDBJ databases">
        <title>Draft Genome Sequence of the Strain BR 10245 (Bradyrhizobium sp.) isolated from nodules of Centrolobium paraense.</title>
        <authorList>
            <person name="Simoes-Araujo J.L.Sr."/>
            <person name="Barauna A.C."/>
            <person name="Silva K."/>
            <person name="Zilli J.E."/>
        </authorList>
    </citation>
    <scope>NUCLEOTIDE SEQUENCE [LARGE SCALE GENOMIC DNA]</scope>
    <source>
        <strain evidence="1 2">BR 10245</strain>
    </source>
</reference>
<evidence type="ECO:0000313" key="1">
    <source>
        <dbReference type="EMBL" id="OAF06673.1"/>
    </source>
</evidence>
<accession>A0A176YK18</accession>
<evidence type="ECO:0000313" key="2">
    <source>
        <dbReference type="Proteomes" id="UP000076959"/>
    </source>
</evidence>
<dbReference type="Proteomes" id="UP000076959">
    <property type="component" value="Unassembled WGS sequence"/>
</dbReference>
<gene>
    <name evidence="1" type="ORF">AYJ54_19315</name>
</gene>
<protein>
    <submittedName>
        <fullName evidence="1">Uncharacterized protein</fullName>
    </submittedName>
</protein>
<proteinExistence type="predicted"/>
<sequence length="75" mass="8660">MTTTADAFLAGGVNMSFHQPLGLEEMIAPRIGDCKGFNKFDKGRIYFTWVCTPRCMMKNFHRLRTLHNRKMLHAV</sequence>
<dbReference type="EMBL" id="LUUB01000074">
    <property type="protein sequence ID" value="OAF06673.1"/>
    <property type="molecule type" value="Genomic_DNA"/>
</dbReference>
<comment type="caution">
    <text evidence="1">The sequence shown here is derived from an EMBL/GenBank/DDBJ whole genome shotgun (WGS) entry which is preliminary data.</text>
</comment>